<dbReference type="VEuPathDB" id="FungiDB:PSHT_11502"/>
<feature type="compositionally biased region" description="Basic residues" evidence="1">
    <location>
        <begin position="106"/>
        <end position="125"/>
    </location>
</feature>
<reference evidence="4" key="3">
    <citation type="journal article" date="2018" name="Mol. Plant Microbe Interact.">
        <title>Genome sequence resources for the wheat stripe rust pathogen (Puccinia striiformis f. sp. tritici) and the barley stripe rust pathogen (Puccinia striiformis f. sp. hordei).</title>
        <authorList>
            <person name="Xia C."/>
            <person name="Wang M."/>
            <person name="Yin C."/>
            <person name="Cornejo O.E."/>
            <person name="Hulbert S.H."/>
            <person name="Chen X."/>
        </authorList>
    </citation>
    <scope>NUCLEOTIDE SEQUENCE [LARGE SCALE GENOMIC DNA]</scope>
    <source>
        <strain evidence="4">93TX-2</strain>
    </source>
</reference>
<keyword evidence="4" id="KW-1185">Reference proteome</keyword>
<accession>A0A2S4V2X0</accession>
<evidence type="ECO:0000313" key="4">
    <source>
        <dbReference type="Proteomes" id="UP000238274"/>
    </source>
</evidence>
<gene>
    <name evidence="3" type="ORF">PSHT_11502</name>
</gene>
<organism evidence="3 4">
    <name type="scientific">Puccinia striiformis</name>
    <dbReference type="NCBI Taxonomy" id="27350"/>
    <lineage>
        <taxon>Eukaryota</taxon>
        <taxon>Fungi</taxon>
        <taxon>Dikarya</taxon>
        <taxon>Basidiomycota</taxon>
        <taxon>Pucciniomycotina</taxon>
        <taxon>Pucciniomycetes</taxon>
        <taxon>Pucciniales</taxon>
        <taxon>Pucciniaceae</taxon>
        <taxon>Puccinia</taxon>
    </lineage>
</organism>
<reference evidence="3 4" key="1">
    <citation type="submission" date="2017-12" db="EMBL/GenBank/DDBJ databases">
        <title>Gene loss provides genomic basis for host adaptation in cereal stripe rust fungi.</title>
        <authorList>
            <person name="Xia C."/>
        </authorList>
    </citation>
    <scope>NUCLEOTIDE SEQUENCE [LARGE SCALE GENOMIC DNA]</scope>
    <source>
        <strain evidence="3 4">93TX-2</strain>
    </source>
</reference>
<dbReference type="OrthoDB" id="2507440at2759"/>
<sequence>MKEGKLLTDKEEEWLDSEGNLIDGVLLMDKICLLPSPSGTKVLALKSTEIKTFLQILEFCFQLAATEEKKASENKRVKNIQAPKNRPNNVDKSKKPASKAADKPVRPKPVHAKPATKAKKFKARHQIRAYRRHGKAAGVDIDSVESEVKRVNDLTSKFELKNISNMDETGTAGGVKANKTQITIALTCNTDGSERKASLLIGKAQQPCCFLEKDASDYNYEYAFNAKAWITGDIFQNWLKTWNAKLREEKQHILLLLDNFSGHQVPEDGVSNIQVEFFSPNLTSHVQPLDTGTITCFKSYFQKKAILQTITLFSEDAQEIIVKELFKINQLTTMKMAKKA</sequence>
<dbReference type="VEuPathDB" id="FungiDB:PSTT_15846"/>
<dbReference type="InterPro" id="IPR050863">
    <property type="entry name" value="CenT-Element_Derived"/>
</dbReference>
<evidence type="ECO:0000313" key="3">
    <source>
        <dbReference type="EMBL" id="POW03879.1"/>
    </source>
</evidence>
<dbReference type="AlphaFoldDB" id="A0A2S4V2X0"/>
<evidence type="ECO:0000259" key="2">
    <source>
        <dbReference type="Pfam" id="PF03184"/>
    </source>
</evidence>
<dbReference type="GO" id="GO:0005634">
    <property type="term" value="C:nucleus"/>
    <property type="evidence" value="ECO:0007669"/>
    <property type="project" value="TreeGrafter"/>
</dbReference>
<feature type="compositionally biased region" description="Basic and acidic residues" evidence="1">
    <location>
        <begin position="89"/>
        <end position="105"/>
    </location>
</feature>
<proteinExistence type="predicted"/>
<feature type="domain" description="DDE-1" evidence="2">
    <location>
        <begin position="179"/>
        <end position="337"/>
    </location>
</feature>
<dbReference type="VEuPathDB" id="FungiDB:PSTT_15847"/>
<dbReference type="Pfam" id="PF03184">
    <property type="entry name" value="DDE_1"/>
    <property type="match status" value="1"/>
</dbReference>
<dbReference type="GO" id="GO:0003677">
    <property type="term" value="F:DNA binding"/>
    <property type="evidence" value="ECO:0007669"/>
    <property type="project" value="TreeGrafter"/>
</dbReference>
<dbReference type="EMBL" id="PKSM01000191">
    <property type="protein sequence ID" value="POW03879.1"/>
    <property type="molecule type" value="Genomic_DNA"/>
</dbReference>
<evidence type="ECO:0000256" key="1">
    <source>
        <dbReference type="SAM" id="MobiDB-lite"/>
    </source>
</evidence>
<protein>
    <recommendedName>
        <fullName evidence="2">DDE-1 domain-containing protein</fullName>
    </recommendedName>
</protein>
<dbReference type="Proteomes" id="UP000238274">
    <property type="component" value="Unassembled WGS sequence"/>
</dbReference>
<dbReference type="InterPro" id="IPR004875">
    <property type="entry name" value="DDE_SF_endonuclease_dom"/>
</dbReference>
<reference evidence="4" key="2">
    <citation type="journal article" date="2018" name="BMC Genomics">
        <title>Genomic insights into host adaptation between the wheat stripe rust pathogen (Puccinia striiformis f. sp. tritici) and the barley stripe rust pathogen (Puccinia striiformis f. sp. hordei).</title>
        <authorList>
            <person name="Xia C."/>
            <person name="Wang M."/>
            <person name="Yin C."/>
            <person name="Cornejo O.E."/>
            <person name="Hulbert S.H."/>
            <person name="Chen X."/>
        </authorList>
    </citation>
    <scope>NUCLEOTIDE SEQUENCE [LARGE SCALE GENOMIC DNA]</scope>
    <source>
        <strain evidence="4">93TX-2</strain>
    </source>
</reference>
<dbReference type="PANTHER" id="PTHR19303:SF73">
    <property type="entry name" value="PROTEIN PDC2"/>
    <property type="match status" value="1"/>
</dbReference>
<feature type="region of interest" description="Disordered" evidence="1">
    <location>
        <begin position="72"/>
        <end position="125"/>
    </location>
</feature>
<dbReference type="PANTHER" id="PTHR19303">
    <property type="entry name" value="TRANSPOSON"/>
    <property type="match status" value="1"/>
</dbReference>
<comment type="caution">
    <text evidence="3">The sequence shown here is derived from an EMBL/GenBank/DDBJ whole genome shotgun (WGS) entry which is preliminary data.</text>
</comment>
<name>A0A2S4V2X0_9BASI</name>